<dbReference type="AlphaFoldDB" id="A0ABD2CJK5"/>
<gene>
    <name evidence="1" type="ORF">V1477_006653</name>
</gene>
<comment type="caution">
    <text evidence="1">The sequence shown here is derived from an EMBL/GenBank/DDBJ whole genome shotgun (WGS) entry which is preliminary data.</text>
</comment>
<dbReference type="EMBL" id="JAYRBN010000046">
    <property type="protein sequence ID" value="KAL2745236.1"/>
    <property type="molecule type" value="Genomic_DNA"/>
</dbReference>
<reference evidence="1 2" key="1">
    <citation type="journal article" date="2024" name="Ann. Entomol. Soc. Am.">
        <title>Genomic analyses of the southern and eastern yellowjacket wasps (Hymenoptera: Vespidae) reveal evolutionary signatures of social life.</title>
        <authorList>
            <person name="Catto M.A."/>
            <person name="Caine P.B."/>
            <person name="Orr S.E."/>
            <person name="Hunt B.G."/>
            <person name="Goodisman M.A.D."/>
        </authorList>
    </citation>
    <scope>NUCLEOTIDE SEQUENCE [LARGE SCALE GENOMIC DNA]</scope>
    <source>
        <strain evidence="1">232</strain>
        <tissue evidence="1">Head and thorax</tissue>
    </source>
</reference>
<protein>
    <submittedName>
        <fullName evidence="1">Uncharacterized protein</fullName>
    </submittedName>
</protein>
<keyword evidence="2" id="KW-1185">Reference proteome</keyword>
<dbReference type="Proteomes" id="UP001607303">
    <property type="component" value="Unassembled WGS sequence"/>
</dbReference>
<sequence>MAPYFPSCWSDAIGKNMCGAKRAFQGPLERPLRWRSFRDINFQIFLFFFLHKSLYLGSYWSDLSERYTGVEGARRSFQGPEDRLQIWRPISPHISLTLLEKIGRIEYSDRFPANFRASSQVASFWSVTGDRYSGVKGATGAFLRPTEPPARWRSLGDNRTCSF</sequence>
<proteinExistence type="predicted"/>
<organism evidence="1 2">
    <name type="scientific">Vespula maculifrons</name>
    <name type="common">Eastern yellow jacket</name>
    <name type="synonym">Wasp</name>
    <dbReference type="NCBI Taxonomy" id="7453"/>
    <lineage>
        <taxon>Eukaryota</taxon>
        <taxon>Metazoa</taxon>
        <taxon>Ecdysozoa</taxon>
        <taxon>Arthropoda</taxon>
        <taxon>Hexapoda</taxon>
        <taxon>Insecta</taxon>
        <taxon>Pterygota</taxon>
        <taxon>Neoptera</taxon>
        <taxon>Endopterygota</taxon>
        <taxon>Hymenoptera</taxon>
        <taxon>Apocrita</taxon>
        <taxon>Aculeata</taxon>
        <taxon>Vespoidea</taxon>
        <taxon>Vespidae</taxon>
        <taxon>Vespinae</taxon>
        <taxon>Vespula</taxon>
    </lineage>
</organism>
<accession>A0ABD2CJK5</accession>
<evidence type="ECO:0000313" key="2">
    <source>
        <dbReference type="Proteomes" id="UP001607303"/>
    </source>
</evidence>
<name>A0ABD2CJK5_VESMC</name>
<evidence type="ECO:0000313" key="1">
    <source>
        <dbReference type="EMBL" id="KAL2745236.1"/>
    </source>
</evidence>